<evidence type="ECO:0000313" key="2">
    <source>
        <dbReference type="EMBL" id="OCC16347.1"/>
    </source>
</evidence>
<reference evidence="2 3" key="1">
    <citation type="submission" date="2016-06" db="EMBL/GenBank/DDBJ databases">
        <title>Respiratory ammonification of nitrate coupled to the oxidation of elemental sulfur in deep-sea autotrophic thermophilic bacteria.</title>
        <authorList>
            <person name="Slobodkina G.B."/>
            <person name="Mardanov A.V."/>
            <person name="Ravin N.V."/>
            <person name="Frolova A.A."/>
            <person name="Viryasiv M.B."/>
            <person name="Chernyh N.A."/>
            <person name="Bonch-Osmolovskaya E.A."/>
            <person name="Slobodkin A.I."/>
        </authorList>
    </citation>
    <scope>NUCLEOTIDE SEQUENCE [LARGE SCALE GENOMIC DNA]</scope>
    <source>
        <strain evidence="2 3">S69</strain>
    </source>
</reference>
<dbReference type="PATRIC" id="fig|1156395.6.peg.162"/>
<keyword evidence="3" id="KW-1185">Reference proteome</keyword>
<dbReference type="InterPro" id="IPR001075">
    <property type="entry name" value="NIF_FeS_clus_asmbl_NifU_C"/>
</dbReference>
<evidence type="ECO:0000259" key="1">
    <source>
        <dbReference type="Pfam" id="PF01106"/>
    </source>
</evidence>
<feature type="domain" description="NIF system FeS cluster assembly NifU C-terminal" evidence="1">
    <location>
        <begin position="5"/>
        <end position="72"/>
    </location>
</feature>
<dbReference type="InterPro" id="IPR034904">
    <property type="entry name" value="FSCA_dom_sf"/>
</dbReference>
<dbReference type="SUPFAM" id="SSF117916">
    <property type="entry name" value="Fe-S cluster assembly (FSCA) domain-like"/>
    <property type="match status" value="1"/>
</dbReference>
<sequence length="75" mass="8302">MREKVQEALDKVRPMLQRDGGDVELVDVDEEMGIVQVRLTGACKGCAMSQMTLRMGIERFLVQEVPGVRGVEAVP</sequence>
<dbReference type="PANTHER" id="PTHR11178">
    <property type="entry name" value="IRON-SULFUR CLUSTER SCAFFOLD PROTEIN NFU-RELATED"/>
    <property type="match status" value="1"/>
</dbReference>
<dbReference type="EMBL" id="MAGO01000001">
    <property type="protein sequence ID" value="OCC16347.1"/>
    <property type="molecule type" value="Genomic_DNA"/>
</dbReference>
<dbReference type="Proteomes" id="UP000093080">
    <property type="component" value="Unassembled WGS sequence"/>
</dbReference>
<dbReference type="Gene3D" id="3.30.300.130">
    <property type="entry name" value="Fe-S cluster assembly (FSCA)"/>
    <property type="match status" value="1"/>
</dbReference>
<dbReference type="STRING" id="1156395.DBT_0164"/>
<comment type="caution">
    <text evidence="2">The sequence shown here is derived from an EMBL/GenBank/DDBJ whole genome shotgun (WGS) entry which is preliminary data.</text>
</comment>
<evidence type="ECO:0000313" key="3">
    <source>
        <dbReference type="Proteomes" id="UP000093080"/>
    </source>
</evidence>
<name>A0A1B9F8T1_9BACT</name>
<protein>
    <submittedName>
        <fullName evidence="2">NifU-like domain protein</fullName>
    </submittedName>
</protein>
<organism evidence="2 3">
    <name type="scientific">Dissulfuribacter thermophilus</name>
    <dbReference type="NCBI Taxonomy" id="1156395"/>
    <lineage>
        <taxon>Bacteria</taxon>
        <taxon>Pseudomonadati</taxon>
        <taxon>Thermodesulfobacteriota</taxon>
        <taxon>Dissulfuribacteria</taxon>
        <taxon>Dissulfuribacterales</taxon>
        <taxon>Dissulfuribacteraceae</taxon>
        <taxon>Dissulfuribacter</taxon>
    </lineage>
</organism>
<dbReference type="GO" id="GO:0005506">
    <property type="term" value="F:iron ion binding"/>
    <property type="evidence" value="ECO:0007669"/>
    <property type="project" value="InterPro"/>
</dbReference>
<dbReference type="AlphaFoldDB" id="A0A1B9F8T1"/>
<dbReference type="GO" id="GO:0016226">
    <property type="term" value="P:iron-sulfur cluster assembly"/>
    <property type="evidence" value="ECO:0007669"/>
    <property type="project" value="InterPro"/>
</dbReference>
<accession>A0A1B9F8T1</accession>
<gene>
    <name evidence="2" type="ORF">DBT_0164</name>
</gene>
<dbReference type="Pfam" id="PF01106">
    <property type="entry name" value="NifU"/>
    <property type="match status" value="1"/>
</dbReference>
<proteinExistence type="predicted"/>
<dbReference type="OrthoDB" id="9796965at2"/>
<dbReference type="GO" id="GO:0051536">
    <property type="term" value="F:iron-sulfur cluster binding"/>
    <property type="evidence" value="ECO:0007669"/>
    <property type="project" value="InterPro"/>
</dbReference>
<dbReference type="RefSeq" id="WP_067615466.1">
    <property type="nucleotide sequence ID" value="NZ_MAGO01000001.1"/>
</dbReference>